<sequence>MGRLIEEIYVWRLPVRLYHWINAFSIVALMITGLYIASPVLNPPLGEAVWQHNFAMWRYVHYGVAFVFIGNFLYRMYYALLSDDQYAKFGGFRPWSPKWWGTPFREQVASYLFLRKDEPNYIGHNPVAALANFIFIFCGSIFMILTGLAMYAENRPGSFIDAAFGWLLPLFGSSYNLHYAHHLAAWIFPLYVIVHLYAVFRHDIVDRTSVTSSIITGYKHKVEDEATV</sequence>
<name>A0A1D8D494_CHLLM</name>
<dbReference type="GO" id="GO:0009055">
    <property type="term" value="F:electron transfer activity"/>
    <property type="evidence" value="ECO:0007669"/>
    <property type="project" value="InterPro"/>
</dbReference>
<reference evidence="14" key="1">
    <citation type="submission" date="2016-09" db="EMBL/GenBank/DDBJ databases">
        <title>Genome sequence of Chlorobaculum limnaeum.</title>
        <authorList>
            <person name="Liu Z."/>
            <person name="Tank M."/>
            <person name="Bryant D.A."/>
        </authorList>
    </citation>
    <scope>NUCLEOTIDE SEQUENCE [LARGE SCALE GENOMIC DNA]</scope>
    <source>
        <strain evidence="14">DSM 1677</strain>
    </source>
</reference>
<keyword evidence="3" id="KW-0813">Transport</keyword>
<dbReference type="NCBIfam" id="TIGR02125">
    <property type="entry name" value="CytB-hydogenase"/>
    <property type="match status" value="1"/>
</dbReference>
<accession>A0A1D8D494</accession>
<comment type="subcellular location">
    <subcellularLocation>
        <location evidence="1">Cell membrane</location>
        <topology evidence="1">Multi-pass membrane protein</topology>
    </subcellularLocation>
</comment>
<evidence type="ECO:0000256" key="6">
    <source>
        <dbReference type="ARBA" id="ARBA00022692"/>
    </source>
</evidence>
<dbReference type="EMBL" id="CP017305">
    <property type="protein sequence ID" value="AOS83957.1"/>
    <property type="molecule type" value="Genomic_DNA"/>
</dbReference>
<proteinExistence type="inferred from homology"/>
<evidence type="ECO:0000313" key="14">
    <source>
        <dbReference type="EMBL" id="AOS83957.1"/>
    </source>
</evidence>
<evidence type="ECO:0000313" key="15">
    <source>
        <dbReference type="Proteomes" id="UP000095185"/>
    </source>
</evidence>
<dbReference type="GO" id="GO:0005506">
    <property type="term" value="F:iron ion binding"/>
    <property type="evidence" value="ECO:0007669"/>
    <property type="project" value="InterPro"/>
</dbReference>
<dbReference type="RefSeq" id="WP_069810006.1">
    <property type="nucleotide sequence ID" value="NZ_CP017305.1"/>
</dbReference>
<evidence type="ECO:0000256" key="2">
    <source>
        <dbReference type="ARBA" id="ARBA00008622"/>
    </source>
</evidence>
<dbReference type="GO" id="GO:0005886">
    <property type="term" value="C:plasma membrane"/>
    <property type="evidence" value="ECO:0007669"/>
    <property type="project" value="UniProtKB-SubCell"/>
</dbReference>
<comment type="similarity">
    <text evidence="2">Belongs to the HupC/HyaC/HydC family.</text>
</comment>
<protein>
    <submittedName>
        <fullName evidence="14">Ni/Fe-hydrogenase, b-type cytochrome subunit</fullName>
    </submittedName>
</protein>
<dbReference type="Pfam" id="PF01292">
    <property type="entry name" value="Ni_hydr_CYTB"/>
    <property type="match status" value="1"/>
</dbReference>
<feature type="transmembrane region" description="Helical" evidence="12">
    <location>
        <begin position="20"/>
        <end position="38"/>
    </location>
</feature>
<gene>
    <name evidence="14" type="ORF">BIU88_07230</name>
</gene>
<dbReference type="GO" id="GO:0020037">
    <property type="term" value="F:heme binding"/>
    <property type="evidence" value="ECO:0007669"/>
    <property type="project" value="TreeGrafter"/>
</dbReference>
<dbReference type="KEGG" id="clz:BIU88_07230"/>
<feature type="transmembrane region" description="Helical" evidence="12">
    <location>
        <begin position="59"/>
        <end position="77"/>
    </location>
</feature>
<evidence type="ECO:0000256" key="7">
    <source>
        <dbReference type="ARBA" id="ARBA00022723"/>
    </source>
</evidence>
<evidence type="ECO:0000256" key="11">
    <source>
        <dbReference type="ARBA" id="ARBA00023136"/>
    </source>
</evidence>
<evidence type="ECO:0000256" key="9">
    <source>
        <dbReference type="ARBA" id="ARBA00022989"/>
    </source>
</evidence>
<evidence type="ECO:0000256" key="12">
    <source>
        <dbReference type="SAM" id="Phobius"/>
    </source>
</evidence>
<dbReference type="OrthoDB" id="197262at2"/>
<dbReference type="InterPro" id="IPR000516">
    <property type="entry name" value="Ni-dep_Hydgase_cyt-B"/>
</dbReference>
<feature type="transmembrane region" description="Helical" evidence="12">
    <location>
        <begin position="129"/>
        <end position="152"/>
    </location>
</feature>
<keyword evidence="4" id="KW-1003">Cell membrane</keyword>
<keyword evidence="10" id="KW-0408">Iron</keyword>
<feature type="domain" description="Cytochrome b561 bacterial/Ni-hydrogenase" evidence="13">
    <location>
        <begin position="10"/>
        <end position="217"/>
    </location>
</feature>
<dbReference type="PANTHER" id="PTHR30485:SF0">
    <property type="entry name" value="NI_FE-HYDROGENASE 1 B-TYPE CYTOCHROME SUBUNIT-RELATED"/>
    <property type="match status" value="1"/>
</dbReference>
<keyword evidence="5" id="KW-0349">Heme</keyword>
<dbReference type="InterPro" id="IPR016174">
    <property type="entry name" value="Di-haem_cyt_TM"/>
</dbReference>
<keyword evidence="8" id="KW-0249">Electron transport</keyword>
<dbReference type="PANTHER" id="PTHR30485">
    <property type="entry name" value="NI/FE-HYDROGENASE 1 B-TYPE CYTOCHROME SUBUNIT"/>
    <property type="match status" value="1"/>
</dbReference>
<evidence type="ECO:0000256" key="3">
    <source>
        <dbReference type="ARBA" id="ARBA00022448"/>
    </source>
</evidence>
<dbReference type="PRINTS" id="PR00161">
    <property type="entry name" value="NIHGNASECYTB"/>
</dbReference>
<dbReference type="PROSITE" id="PS00882">
    <property type="entry name" value="NI_HGENASE_CYTB_1"/>
    <property type="match status" value="1"/>
</dbReference>
<keyword evidence="11 12" id="KW-0472">Membrane</keyword>
<evidence type="ECO:0000256" key="1">
    <source>
        <dbReference type="ARBA" id="ARBA00004651"/>
    </source>
</evidence>
<dbReference type="AlphaFoldDB" id="A0A1D8D494"/>
<dbReference type="InterPro" id="IPR051542">
    <property type="entry name" value="Hydrogenase_cytochrome"/>
</dbReference>
<organism evidence="14 15">
    <name type="scientific">Chlorobaculum limnaeum</name>
    <dbReference type="NCBI Taxonomy" id="274537"/>
    <lineage>
        <taxon>Bacteria</taxon>
        <taxon>Pseudomonadati</taxon>
        <taxon>Chlorobiota</taxon>
        <taxon>Chlorobiia</taxon>
        <taxon>Chlorobiales</taxon>
        <taxon>Chlorobiaceae</taxon>
        <taxon>Chlorobaculum</taxon>
    </lineage>
</organism>
<evidence type="ECO:0000256" key="8">
    <source>
        <dbReference type="ARBA" id="ARBA00022982"/>
    </source>
</evidence>
<dbReference type="Gene3D" id="1.20.950.20">
    <property type="entry name" value="Transmembrane di-heme cytochromes, Chain C"/>
    <property type="match status" value="1"/>
</dbReference>
<evidence type="ECO:0000256" key="4">
    <source>
        <dbReference type="ARBA" id="ARBA00022475"/>
    </source>
</evidence>
<dbReference type="SUPFAM" id="SSF81342">
    <property type="entry name" value="Transmembrane di-heme cytochromes"/>
    <property type="match status" value="1"/>
</dbReference>
<dbReference type="Proteomes" id="UP000095185">
    <property type="component" value="Chromosome"/>
</dbReference>
<dbReference type="GO" id="GO:0022904">
    <property type="term" value="P:respiratory electron transport chain"/>
    <property type="evidence" value="ECO:0007669"/>
    <property type="project" value="InterPro"/>
</dbReference>
<keyword evidence="15" id="KW-1185">Reference proteome</keyword>
<dbReference type="STRING" id="274537.BIU88_07230"/>
<evidence type="ECO:0000259" key="13">
    <source>
        <dbReference type="Pfam" id="PF01292"/>
    </source>
</evidence>
<keyword evidence="9 12" id="KW-1133">Transmembrane helix</keyword>
<evidence type="ECO:0000256" key="10">
    <source>
        <dbReference type="ARBA" id="ARBA00023004"/>
    </source>
</evidence>
<dbReference type="InterPro" id="IPR011577">
    <property type="entry name" value="Cyt_b561_bac/Ni-Hgenase"/>
</dbReference>
<keyword evidence="7" id="KW-0479">Metal-binding</keyword>
<feature type="transmembrane region" description="Helical" evidence="12">
    <location>
        <begin position="183"/>
        <end position="200"/>
    </location>
</feature>
<keyword evidence="6 12" id="KW-0812">Transmembrane</keyword>
<evidence type="ECO:0000256" key="5">
    <source>
        <dbReference type="ARBA" id="ARBA00022617"/>
    </source>
</evidence>